<dbReference type="GO" id="GO:0016757">
    <property type="term" value="F:glycosyltransferase activity"/>
    <property type="evidence" value="ECO:0007669"/>
    <property type="project" value="InterPro"/>
</dbReference>
<protein>
    <submittedName>
        <fullName evidence="4">Exostosin-1</fullName>
    </submittedName>
</protein>
<dbReference type="OrthoDB" id="47085at2759"/>
<accession>A0A9N8E8D5</accession>
<reference evidence="4" key="1">
    <citation type="submission" date="2020-06" db="EMBL/GenBank/DDBJ databases">
        <authorList>
            <consortium name="Plant Systems Biology data submission"/>
        </authorList>
    </citation>
    <scope>NUCLEOTIDE SEQUENCE</scope>
    <source>
        <strain evidence="4">D6</strain>
    </source>
</reference>
<feature type="domain" description="Exostosin GT47" evidence="3">
    <location>
        <begin position="270"/>
        <end position="437"/>
    </location>
</feature>
<proteinExistence type="inferred from homology"/>
<sequence length="482" mass="54425">MATIKHNANRQGRSSLLLAFVGVVSFLLSQNAQRGQVELLSRQMMEADGFVQDAPEQGQAKSVDSNNAVGSDLLQEPQYTLNDPTMRLSPYVERPWLHFHSDRFPHVMDRPKRKLILTDIGWNHPNKKKGLAEFPRSLLMRELLQAFIDHPLFDPTFDWRAMAEGRVPVDTSLEYVVLMDIETCFESNYPVNVAQFTANADTLMGRVVKDKGQNPCYNMNGCGKQLSHVLDSPLFQQVNASTLVYFNCGGSGPGRARKERFSSHKISVVSISAGPDMLNEDSDMGMPPPAIHPVVLSHKQRQSIINSCDSESDRNRPYLLSFVGKHRKGSPRKELVQLHNGNDVISMRTPVYVDAQKKGEFNETFPSLLRKSKFGAVPRGDNRFSYRFTEVLSGGAIPVVHSDGWILPFREELVDWSKCAVVIPEKQMNQTVEILRDITETQRCRMRRYCYEVYEKYMVNPEANIAGILDSIEAAHHGKATI</sequence>
<dbReference type="AlphaFoldDB" id="A0A9N8E8D5"/>
<evidence type="ECO:0000256" key="1">
    <source>
        <dbReference type="ARBA" id="ARBA00010271"/>
    </source>
</evidence>
<keyword evidence="5" id="KW-1185">Reference proteome</keyword>
<gene>
    <name evidence="4" type="ORF">SEMRO_661_G183140.1</name>
</gene>
<comment type="caution">
    <text evidence="4">The sequence shown here is derived from an EMBL/GenBank/DDBJ whole genome shotgun (WGS) entry which is preliminary data.</text>
</comment>
<dbReference type="PANTHER" id="PTHR11062:SF73">
    <property type="entry name" value="EXOSTOSIN-LIKE 3"/>
    <property type="match status" value="1"/>
</dbReference>
<feature type="signal peptide" evidence="2">
    <location>
        <begin position="1"/>
        <end position="32"/>
    </location>
</feature>
<dbReference type="Proteomes" id="UP001153069">
    <property type="component" value="Unassembled WGS sequence"/>
</dbReference>
<evidence type="ECO:0000256" key="2">
    <source>
        <dbReference type="SAM" id="SignalP"/>
    </source>
</evidence>
<dbReference type="PANTHER" id="PTHR11062">
    <property type="entry name" value="EXOSTOSIN HEPARAN SULFATE GLYCOSYLTRANSFERASE -RELATED"/>
    <property type="match status" value="1"/>
</dbReference>
<comment type="similarity">
    <text evidence="1">Belongs to the glycosyltransferase 47 family.</text>
</comment>
<feature type="chain" id="PRO_5040409283" evidence="2">
    <location>
        <begin position="33"/>
        <end position="482"/>
    </location>
</feature>
<evidence type="ECO:0000313" key="5">
    <source>
        <dbReference type="Proteomes" id="UP001153069"/>
    </source>
</evidence>
<organism evidence="4 5">
    <name type="scientific">Seminavis robusta</name>
    <dbReference type="NCBI Taxonomy" id="568900"/>
    <lineage>
        <taxon>Eukaryota</taxon>
        <taxon>Sar</taxon>
        <taxon>Stramenopiles</taxon>
        <taxon>Ochrophyta</taxon>
        <taxon>Bacillariophyta</taxon>
        <taxon>Bacillariophyceae</taxon>
        <taxon>Bacillariophycidae</taxon>
        <taxon>Naviculales</taxon>
        <taxon>Naviculaceae</taxon>
        <taxon>Seminavis</taxon>
    </lineage>
</organism>
<keyword evidence="2" id="KW-0732">Signal</keyword>
<dbReference type="InterPro" id="IPR004263">
    <property type="entry name" value="Exostosin"/>
</dbReference>
<evidence type="ECO:0000313" key="4">
    <source>
        <dbReference type="EMBL" id="CAB9514559.1"/>
    </source>
</evidence>
<dbReference type="Pfam" id="PF03016">
    <property type="entry name" value="Exostosin_GT47"/>
    <property type="match status" value="1"/>
</dbReference>
<dbReference type="EMBL" id="CAICTM010000660">
    <property type="protein sequence ID" value="CAB9514559.1"/>
    <property type="molecule type" value="Genomic_DNA"/>
</dbReference>
<dbReference type="InterPro" id="IPR040911">
    <property type="entry name" value="Exostosin_GT47"/>
</dbReference>
<evidence type="ECO:0000259" key="3">
    <source>
        <dbReference type="Pfam" id="PF03016"/>
    </source>
</evidence>
<name>A0A9N8E8D5_9STRA</name>